<reference evidence="2" key="1">
    <citation type="journal article" date="2021" name="Proc. Natl. Acad. Sci. U.S.A.">
        <title>A Catalog of Tens of Thousands of Viruses from Human Metagenomes Reveals Hidden Associations with Chronic Diseases.</title>
        <authorList>
            <person name="Tisza M.J."/>
            <person name="Buck C.B."/>
        </authorList>
    </citation>
    <scope>NUCLEOTIDE SEQUENCE</scope>
    <source>
        <strain evidence="2">Ctqzz19</strain>
    </source>
</reference>
<accession>A0A8S5U2C1</accession>
<feature type="region of interest" description="Disordered" evidence="1">
    <location>
        <begin position="23"/>
        <end position="46"/>
    </location>
</feature>
<sequence>MITENTAMFAGGKTITVSYTDLIKPPKPQEKPEDIIARIKKGAKAN</sequence>
<name>A0A8S5U2C1_9CAUD</name>
<evidence type="ECO:0000313" key="2">
    <source>
        <dbReference type="EMBL" id="DAF88608.1"/>
    </source>
</evidence>
<feature type="compositionally biased region" description="Basic and acidic residues" evidence="1">
    <location>
        <begin position="27"/>
        <end position="37"/>
    </location>
</feature>
<dbReference type="EMBL" id="BK015988">
    <property type="protein sequence ID" value="DAF88608.1"/>
    <property type="molecule type" value="Genomic_DNA"/>
</dbReference>
<organism evidence="2">
    <name type="scientific">Siphoviridae sp. ctqzz19</name>
    <dbReference type="NCBI Taxonomy" id="2825682"/>
    <lineage>
        <taxon>Viruses</taxon>
        <taxon>Duplodnaviria</taxon>
        <taxon>Heunggongvirae</taxon>
        <taxon>Uroviricota</taxon>
        <taxon>Caudoviricetes</taxon>
    </lineage>
</organism>
<evidence type="ECO:0000256" key="1">
    <source>
        <dbReference type="SAM" id="MobiDB-lite"/>
    </source>
</evidence>
<protein>
    <submittedName>
        <fullName evidence="2">Uncharacterized protein</fullName>
    </submittedName>
</protein>
<proteinExistence type="predicted"/>